<proteinExistence type="predicted"/>
<sequence length="121" mass="13638">MSLRSDVADHLRARLQGFKVLAYQYEMDNSSMPVVMVHRSKINPHPDRHILWENTLTVKVLSPQMVGEAAEDAADAALRAVLEALQDLPEVQWTEAERATFANFIGYDVTVTFTSYSELSN</sequence>
<dbReference type="Proteomes" id="UP000501086">
    <property type="component" value="Segment"/>
</dbReference>
<evidence type="ECO:0000313" key="2">
    <source>
        <dbReference type="Proteomes" id="UP000501086"/>
    </source>
</evidence>
<organism evidence="1 2">
    <name type="scientific">Arthrobacter phage BlueFeather</name>
    <dbReference type="NCBI Taxonomy" id="2713258"/>
    <lineage>
        <taxon>Viruses</taxon>
        <taxon>Duplodnaviria</taxon>
        <taxon>Heunggongvirae</taxon>
        <taxon>Uroviricota</taxon>
        <taxon>Caudoviricetes</taxon>
        <taxon>Caudoviricetes incertae sedis</taxon>
        <taxon>Bluefeathervirus</taxon>
        <taxon>Bluefeathervirus bluefeather</taxon>
    </lineage>
</organism>
<protein>
    <submittedName>
        <fullName evidence="1">Tail terminator</fullName>
    </submittedName>
</protein>
<name>A0A6G8R2C1_9CAUD</name>
<keyword evidence="2" id="KW-1185">Reference proteome</keyword>
<dbReference type="GeneID" id="80090774"/>
<reference evidence="1 2" key="1">
    <citation type="submission" date="2020-02" db="EMBL/GenBank/DDBJ databases">
        <authorList>
            <person name="Demo S.M."/>
            <person name="Guardino K.C."/>
            <person name="Hobbs B.M."/>
            <person name="Hoh K.J."/>
            <person name="Lee E."/>
            <person name="Vuong I.K."/>
            <person name="Kapinos A."/>
            <person name="Freise A.C."/>
            <person name="Reddi K."/>
            <person name="Moberg-Parker J."/>
            <person name="Garlena R.A."/>
            <person name="Russell D.A."/>
            <person name="Pope W.H."/>
            <person name="Jacobs-Sera D."/>
            <person name="Hatfull G.F."/>
        </authorList>
    </citation>
    <scope>NUCLEOTIDE SEQUENCE [LARGE SCALE GENOMIC DNA]</scope>
</reference>
<dbReference type="KEGG" id="vg:80090774"/>
<evidence type="ECO:0000313" key="1">
    <source>
        <dbReference type="EMBL" id="QIN94311.1"/>
    </source>
</evidence>
<dbReference type="EMBL" id="MT024867">
    <property type="protein sequence ID" value="QIN94311.1"/>
    <property type="molecule type" value="Genomic_DNA"/>
</dbReference>
<dbReference type="RefSeq" id="YP_010761526.1">
    <property type="nucleotide sequence ID" value="NC_073598.1"/>
</dbReference>
<gene>
    <name evidence="1" type="primary">7</name>
    <name evidence="1" type="ORF">SEA_BLUEFEATHER_7</name>
</gene>
<accession>A0A6G8R2C1</accession>